<sequence>MTGKLAAEHDEEDYMDTHLMIGVAVMMGLIGLAASRDLLQALRTQLRPATARVTAAGTRRMVSSRRDVWRGD</sequence>
<accession>A0ABZ0WV24</accession>
<dbReference type="EMBL" id="CP139965">
    <property type="protein sequence ID" value="WQD81245.1"/>
    <property type="molecule type" value="Genomic_DNA"/>
</dbReference>
<dbReference type="Proteomes" id="UP001325479">
    <property type="component" value="Chromosome"/>
</dbReference>
<name>A0ABZ0WV24_9BURK</name>
<proteinExistence type="predicted"/>
<keyword evidence="3" id="KW-1185">Reference proteome</keyword>
<protein>
    <submittedName>
        <fullName evidence="2">Uncharacterized protein</fullName>
    </submittedName>
</protein>
<dbReference type="RefSeq" id="WP_114815318.1">
    <property type="nucleotide sequence ID" value="NZ_CP139965.1"/>
</dbReference>
<evidence type="ECO:0000313" key="2">
    <source>
        <dbReference type="EMBL" id="WQD81245.1"/>
    </source>
</evidence>
<keyword evidence="1" id="KW-0812">Transmembrane</keyword>
<feature type="transmembrane region" description="Helical" evidence="1">
    <location>
        <begin position="20"/>
        <end position="39"/>
    </location>
</feature>
<reference evidence="2 3" key="1">
    <citation type="submission" date="2023-12" db="EMBL/GenBank/DDBJ databases">
        <title>Genome sequencing and assembly of bacterial species from a model synthetic community.</title>
        <authorList>
            <person name="Hogle S.L."/>
        </authorList>
    </citation>
    <scope>NUCLEOTIDE SEQUENCE [LARGE SCALE GENOMIC DNA]</scope>
    <source>
        <strain evidence="2 3">HAMBI 2494</strain>
    </source>
</reference>
<keyword evidence="1" id="KW-1133">Transmembrane helix</keyword>
<organism evidence="2 3">
    <name type="scientific">Paraburkholderia kururiensis</name>
    <dbReference type="NCBI Taxonomy" id="984307"/>
    <lineage>
        <taxon>Bacteria</taxon>
        <taxon>Pseudomonadati</taxon>
        <taxon>Pseudomonadota</taxon>
        <taxon>Betaproteobacteria</taxon>
        <taxon>Burkholderiales</taxon>
        <taxon>Burkholderiaceae</taxon>
        <taxon>Paraburkholderia</taxon>
    </lineage>
</organism>
<evidence type="ECO:0000256" key="1">
    <source>
        <dbReference type="SAM" id="Phobius"/>
    </source>
</evidence>
<gene>
    <name evidence="2" type="ORF">U0042_24925</name>
</gene>
<keyword evidence="1" id="KW-0472">Membrane</keyword>
<evidence type="ECO:0000313" key="3">
    <source>
        <dbReference type="Proteomes" id="UP001325479"/>
    </source>
</evidence>